<feature type="region of interest" description="Disordered" evidence="1">
    <location>
        <begin position="104"/>
        <end position="147"/>
    </location>
</feature>
<evidence type="ECO:0000313" key="4">
    <source>
        <dbReference type="Proteomes" id="UP001597280"/>
    </source>
</evidence>
<name>A0ABW4PZX3_9MICO</name>
<reference evidence="4" key="1">
    <citation type="journal article" date="2019" name="Int. J. Syst. Evol. Microbiol.">
        <title>The Global Catalogue of Microorganisms (GCM) 10K type strain sequencing project: providing services to taxonomists for standard genome sequencing and annotation.</title>
        <authorList>
            <consortium name="The Broad Institute Genomics Platform"/>
            <consortium name="The Broad Institute Genome Sequencing Center for Infectious Disease"/>
            <person name="Wu L."/>
            <person name="Ma J."/>
        </authorList>
    </citation>
    <scope>NUCLEOTIDE SEQUENCE [LARGE SCALE GENOMIC DNA]</scope>
    <source>
        <strain evidence="4">JCM 11650</strain>
    </source>
</reference>
<evidence type="ECO:0000256" key="1">
    <source>
        <dbReference type="SAM" id="MobiDB-lite"/>
    </source>
</evidence>
<dbReference type="Gene3D" id="1.10.260.40">
    <property type="entry name" value="lambda repressor-like DNA-binding domains"/>
    <property type="match status" value="1"/>
</dbReference>
<keyword evidence="4" id="KW-1185">Reference proteome</keyword>
<sequence>MHAYRRFVQTEMDKRGWTAADLQRSSGLTKQNLSRLLRDDREQLQQRPDAATVTSLAGAFGVTENVVLSHVAEAMGLPTTRVEVAAAADLSNEELLRILAERLNGGGTHERTTPPAEPDTAPAGDNLADRTVPHGATSAPTKADFDRAAMVGVSDLDRLDAEAAARGEESQDTEGWLEQS</sequence>
<comment type="caution">
    <text evidence="3">The sequence shown here is derived from an EMBL/GenBank/DDBJ whole genome shotgun (WGS) entry which is preliminary data.</text>
</comment>
<dbReference type="CDD" id="cd00093">
    <property type="entry name" value="HTH_XRE"/>
    <property type="match status" value="1"/>
</dbReference>
<dbReference type="SUPFAM" id="SSF47413">
    <property type="entry name" value="lambda repressor-like DNA-binding domains"/>
    <property type="match status" value="1"/>
</dbReference>
<accession>A0ABW4PZX3</accession>
<dbReference type="RefSeq" id="WP_343905835.1">
    <property type="nucleotide sequence ID" value="NZ_BAAAIS010000003.1"/>
</dbReference>
<organism evidence="3 4">
    <name type="scientific">Brachybacterium rhamnosum</name>
    <dbReference type="NCBI Taxonomy" id="173361"/>
    <lineage>
        <taxon>Bacteria</taxon>
        <taxon>Bacillati</taxon>
        <taxon>Actinomycetota</taxon>
        <taxon>Actinomycetes</taxon>
        <taxon>Micrococcales</taxon>
        <taxon>Dermabacteraceae</taxon>
        <taxon>Brachybacterium</taxon>
    </lineage>
</organism>
<proteinExistence type="predicted"/>
<feature type="region of interest" description="Disordered" evidence="1">
    <location>
        <begin position="160"/>
        <end position="180"/>
    </location>
</feature>
<dbReference type="PROSITE" id="PS50943">
    <property type="entry name" value="HTH_CROC1"/>
    <property type="match status" value="1"/>
</dbReference>
<feature type="domain" description="HTH cro/C1-type" evidence="2">
    <location>
        <begin position="8"/>
        <end position="67"/>
    </location>
</feature>
<protein>
    <submittedName>
        <fullName evidence="3">Helix-turn-helix domain-containing protein</fullName>
    </submittedName>
</protein>
<dbReference type="InterPro" id="IPR010982">
    <property type="entry name" value="Lambda_DNA-bd_dom_sf"/>
</dbReference>
<evidence type="ECO:0000313" key="3">
    <source>
        <dbReference type="EMBL" id="MFD1836384.1"/>
    </source>
</evidence>
<dbReference type="InterPro" id="IPR001387">
    <property type="entry name" value="Cro/C1-type_HTH"/>
</dbReference>
<dbReference type="EMBL" id="JBHUFL010000003">
    <property type="protein sequence ID" value="MFD1836384.1"/>
    <property type="molecule type" value="Genomic_DNA"/>
</dbReference>
<evidence type="ECO:0000259" key="2">
    <source>
        <dbReference type="PROSITE" id="PS50943"/>
    </source>
</evidence>
<dbReference type="Proteomes" id="UP001597280">
    <property type="component" value="Unassembled WGS sequence"/>
</dbReference>
<feature type="compositionally biased region" description="Basic and acidic residues" evidence="1">
    <location>
        <begin position="160"/>
        <end position="169"/>
    </location>
</feature>
<dbReference type="SMART" id="SM00530">
    <property type="entry name" value="HTH_XRE"/>
    <property type="match status" value="1"/>
</dbReference>
<gene>
    <name evidence="3" type="ORF">ACFSDA_15070</name>
</gene>